<sequence length="225" mass="25804">MSSLNKKTTYEQKELITSFLDEHDGMRTRKCSAEMTYQKYQNLWNELTLQLNRIGPSKNVKDWQKYWNDQRSRVKRKVAEIKNSQQKTGGGIDIHIEPLSIEDENILKLMGGNIVVSGDNEILEAGLPMFDVGQMYNESFTFSVEDQTNTKQTINNQDMVDTAHDQKDAGEQKTPKRVSLNELILLLAPNLVHILKLVWAPSKVMEFTIIPVSCNNSKHFLTKLC</sequence>
<keyword evidence="3" id="KW-0805">Transcription regulation</keyword>
<dbReference type="EMBL" id="VUJU01007590">
    <property type="protein sequence ID" value="KAF0743326.1"/>
    <property type="molecule type" value="Genomic_DNA"/>
</dbReference>
<evidence type="ECO:0000256" key="3">
    <source>
        <dbReference type="ARBA" id="ARBA00023015"/>
    </source>
</evidence>
<evidence type="ECO:0000256" key="2">
    <source>
        <dbReference type="ARBA" id="ARBA00016807"/>
    </source>
</evidence>
<keyword evidence="8" id="KW-1185">Reference proteome</keyword>
<dbReference type="OrthoDB" id="7540822at2759"/>
<comment type="caution">
    <text evidence="7">The sequence shown here is derived from an EMBL/GenBank/DDBJ whole genome shotgun (WGS) entry which is preliminary data.</text>
</comment>
<gene>
    <name evidence="7" type="ORF">FWK35_00020387</name>
</gene>
<accession>A0A6G0XRX6</accession>
<dbReference type="InterPro" id="IPR028002">
    <property type="entry name" value="Myb_DNA-bind_5"/>
</dbReference>
<evidence type="ECO:0000259" key="6">
    <source>
        <dbReference type="Pfam" id="PF13873"/>
    </source>
</evidence>
<feature type="domain" description="Myb/SANT-like DNA-binding" evidence="6">
    <location>
        <begin position="6"/>
        <end position="79"/>
    </location>
</feature>
<name>A0A6G0XRX6_APHCR</name>
<evidence type="ECO:0000256" key="4">
    <source>
        <dbReference type="ARBA" id="ARBA00023163"/>
    </source>
</evidence>
<evidence type="ECO:0000256" key="5">
    <source>
        <dbReference type="ARBA" id="ARBA00025466"/>
    </source>
</evidence>
<reference evidence="7 8" key="1">
    <citation type="submission" date="2019-08" db="EMBL/GenBank/DDBJ databases">
        <title>Whole genome of Aphis craccivora.</title>
        <authorList>
            <person name="Voronova N.V."/>
            <person name="Shulinski R.S."/>
            <person name="Bandarenka Y.V."/>
            <person name="Zhorov D.G."/>
            <person name="Warner D."/>
        </authorList>
    </citation>
    <scope>NUCLEOTIDE SEQUENCE [LARGE SCALE GENOMIC DNA]</scope>
    <source>
        <strain evidence="7">180601</strain>
        <tissue evidence="7">Whole Body</tissue>
    </source>
</reference>
<protein>
    <recommendedName>
        <fullName evidence="2">Regulatory protein zeste</fullName>
    </recommendedName>
</protein>
<evidence type="ECO:0000313" key="7">
    <source>
        <dbReference type="EMBL" id="KAF0743326.1"/>
    </source>
</evidence>
<keyword evidence="4" id="KW-0804">Transcription</keyword>
<evidence type="ECO:0000313" key="8">
    <source>
        <dbReference type="Proteomes" id="UP000478052"/>
    </source>
</evidence>
<comment type="function">
    <text evidence="5">Involved in transvection phenomena (= synapsis-dependent gene expression), where the synaptic pairing of chromosomes carrying genes with which zeste interacts influences the expression of these genes. Zeste binds to DNA and stimulates transcription from a nearby promoter.</text>
</comment>
<proteinExistence type="predicted"/>
<evidence type="ECO:0000256" key="1">
    <source>
        <dbReference type="ARBA" id="ARBA00011764"/>
    </source>
</evidence>
<dbReference type="AlphaFoldDB" id="A0A6G0XRX6"/>
<dbReference type="Proteomes" id="UP000478052">
    <property type="component" value="Unassembled WGS sequence"/>
</dbReference>
<dbReference type="Pfam" id="PF13873">
    <property type="entry name" value="Myb_DNA-bind_5"/>
    <property type="match status" value="1"/>
</dbReference>
<comment type="subunit">
    <text evidence="1">Self-associates forming complexes of several hundred monomers.</text>
</comment>
<organism evidence="7 8">
    <name type="scientific">Aphis craccivora</name>
    <name type="common">Cowpea aphid</name>
    <dbReference type="NCBI Taxonomy" id="307492"/>
    <lineage>
        <taxon>Eukaryota</taxon>
        <taxon>Metazoa</taxon>
        <taxon>Ecdysozoa</taxon>
        <taxon>Arthropoda</taxon>
        <taxon>Hexapoda</taxon>
        <taxon>Insecta</taxon>
        <taxon>Pterygota</taxon>
        <taxon>Neoptera</taxon>
        <taxon>Paraneoptera</taxon>
        <taxon>Hemiptera</taxon>
        <taxon>Sternorrhyncha</taxon>
        <taxon>Aphidomorpha</taxon>
        <taxon>Aphidoidea</taxon>
        <taxon>Aphididae</taxon>
        <taxon>Aphidini</taxon>
        <taxon>Aphis</taxon>
        <taxon>Aphis</taxon>
    </lineage>
</organism>